<feature type="transmembrane region" description="Helical" evidence="6">
    <location>
        <begin position="28"/>
        <end position="59"/>
    </location>
</feature>
<reference evidence="7 8" key="1">
    <citation type="journal article" date="2018" name="Int. J. Syst. Evol. Microbiol.">
        <title>Parvibium lacunae gen. nov., sp. nov., a new member of the family Alcaligenaceae isolated from a freshwater pond.</title>
        <authorList>
            <person name="Chen W.M."/>
            <person name="Xie P.B."/>
            <person name="Hsu M.Y."/>
            <person name="Sheu S.Y."/>
        </authorList>
    </citation>
    <scope>NUCLEOTIDE SEQUENCE [LARGE SCALE GENOMIC DNA]</scope>
    <source>
        <strain evidence="7 8">KMB9</strain>
    </source>
</reference>
<evidence type="ECO:0000256" key="2">
    <source>
        <dbReference type="ARBA" id="ARBA00009773"/>
    </source>
</evidence>
<keyword evidence="5 6" id="KW-0472">Membrane</keyword>
<dbReference type="RefSeq" id="WP_114401775.1">
    <property type="nucleotide sequence ID" value="NZ_QPGB01000001.1"/>
</dbReference>
<keyword evidence="8" id="KW-1185">Reference proteome</keyword>
<evidence type="ECO:0000256" key="6">
    <source>
        <dbReference type="SAM" id="Phobius"/>
    </source>
</evidence>
<name>A0A368L7N2_9BURK</name>
<dbReference type="GO" id="GO:0016020">
    <property type="term" value="C:membrane"/>
    <property type="evidence" value="ECO:0007669"/>
    <property type="project" value="UniProtKB-SubCell"/>
</dbReference>
<dbReference type="OrthoDB" id="5298283at2"/>
<comment type="caution">
    <text evidence="7">The sequence shown here is derived from an EMBL/GenBank/DDBJ whole genome shotgun (WGS) entry which is preliminary data.</text>
</comment>
<organism evidence="7 8">
    <name type="scientific">Parvibium lacunae</name>
    <dbReference type="NCBI Taxonomy" id="1888893"/>
    <lineage>
        <taxon>Bacteria</taxon>
        <taxon>Pseudomonadati</taxon>
        <taxon>Pseudomonadota</taxon>
        <taxon>Betaproteobacteria</taxon>
        <taxon>Burkholderiales</taxon>
        <taxon>Alcaligenaceae</taxon>
        <taxon>Parvibium</taxon>
    </lineage>
</organism>
<dbReference type="Pfam" id="PF01594">
    <property type="entry name" value="AI-2E_transport"/>
    <property type="match status" value="1"/>
</dbReference>
<evidence type="ECO:0000256" key="4">
    <source>
        <dbReference type="ARBA" id="ARBA00022989"/>
    </source>
</evidence>
<evidence type="ECO:0000313" key="8">
    <source>
        <dbReference type="Proteomes" id="UP000252357"/>
    </source>
</evidence>
<feature type="transmembrane region" description="Helical" evidence="6">
    <location>
        <begin position="80"/>
        <end position="105"/>
    </location>
</feature>
<evidence type="ECO:0000313" key="7">
    <source>
        <dbReference type="EMBL" id="RCS59626.1"/>
    </source>
</evidence>
<dbReference type="AlphaFoldDB" id="A0A368L7N2"/>
<feature type="transmembrane region" description="Helical" evidence="6">
    <location>
        <begin position="232"/>
        <end position="255"/>
    </location>
</feature>
<gene>
    <name evidence="7" type="ORF">DU000_02650</name>
</gene>
<comment type="similarity">
    <text evidence="2">Belongs to the autoinducer-2 exporter (AI-2E) (TC 2.A.86) family.</text>
</comment>
<comment type="subcellular location">
    <subcellularLocation>
        <location evidence="1">Membrane</location>
        <topology evidence="1">Multi-pass membrane protein</topology>
    </subcellularLocation>
</comment>
<feature type="transmembrane region" description="Helical" evidence="6">
    <location>
        <begin position="261"/>
        <end position="288"/>
    </location>
</feature>
<dbReference type="EMBL" id="QPGB01000001">
    <property type="protein sequence ID" value="RCS59626.1"/>
    <property type="molecule type" value="Genomic_DNA"/>
</dbReference>
<sequence>MSIKYAGERPDRRQQQDTQVQAQQRSRWLISLIFSLAILSAGLLVLQPFLLAILWAAIIATSSWRLHRGIYKRLQRRRNLAAFCTTCLIGFALVAPLVLLITFAVRDVIALSEYLIEADTYGTAAPQWLINVPMIGDYLLQKWQTYLAQPDQISGVLRDLLSAKLSVLQGAAQSILFELTGRVATLFFALWVLYFFYRDGAGILSQINRIGYKWLERRWPAYVHIMPDAIRAAVNGLILVAVAEAVLLAGLLYFAGVPSAVLLGALIAVLAFIPMLAPGMLVVIGFLLFASGATVAAFFVVIGGNLIVLAADYVVRPALIQGGTQLPFIAILFGIFGGIVTMGIVGLIIGPVLLVALLVFFREAGLDEAAVSLDFNTTTQADKYW</sequence>
<dbReference type="PANTHER" id="PTHR21716:SF61">
    <property type="entry name" value="BLR8064 PROTEIN"/>
    <property type="match status" value="1"/>
</dbReference>
<evidence type="ECO:0000256" key="1">
    <source>
        <dbReference type="ARBA" id="ARBA00004141"/>
    </source>
</evidence>
<accession>A0A368L7N2</accession>
<evidence type="ECO:0000256" key="5">
    <source>
        <dbReference type="ARBA" id="ARBA00023136"/>
    </source>
</evidence>
<evidence type="ECO:0000256" key="3">
    <source>
        <dbReference type="ARBA" id="ARBA00022692"/>
    </source>
</evidence>
<feature type="transmembrane region" description="Helical" evidence="6">
    <location>
        <begin position="175"/>
        <end position="197"/>
    </location>
</feature>
<keyword evidence="4 6" id="KW-1133">Transmembrane helix</keyword>
<keyword evidence="3 6" id="KW-0812">Transmembrane</keyword>
<dbReference type="InterPro" id="IPR002549">
    <property type="entry name" value="AI-2E-like"/>
</dbReference>
<dbReference type="Proteomes" id="UP000252357">
    <property type="component" value="Unassembled WGS sequence"/>
</dbReference>
<feature type="transmembrane region" description="Helical" evidence="6">
    <location>
        <begin position="327"/>
        <end position="360"/>
    </location>
</feature>
<proteinExistence type="inferred from homology"/>
<dbReference type="PANTHER" id="PTHR21716">
    <property type="entry name" value="TRANSMEMBRANE PROTEIN"/>
    <property type="match status" value="1"/>
</dbReference>
<feature type="transmembrane region" description="Helical" evidence="6">
    <location>
        <begin position="295"/>
        <end position="315"/>
    </location>
</feature>
<protein>
    <submittedName>
        <fullName evidence="7">AI-2E family transporter</fullName>
    </submittedName>
</protein>